<dbReference type="SUPFAM" id="SSF110395">
    <property type="entry name" value="CutC-like"/>
    <property type="match status" value="1"/>
</dbReference>
<accession>A0A3N2R8A5</accession>
<dbReference type="GO" id="GO:0005507">
    <property type="term" value="F:copper ion binding"/>
    <property type="evidence" value="ECO:0007669"/>
    <property type="project" value="TreeGrafter"/>
</dbReference>
<dbReference type="HAMAP" id="MF_00795">
    <property type="entry name" value="CutC"/>
    <property type="match status" value="1"/>
</dbReference>
<organism evidence="3 4">
    <name type="scientific">Histidinibacterium lentulum</name>
    <dbReference type="NCBI Taxonomy" id="2480588"/>
    <lineage>
        <taxon>Bacteria</taxon>
        <taxon>Pseudomonadati</taxon>
        <taxon>Pseudomonadota</taxon>
        <taxon>Alphaproteobacteria</taxon>
        <taxon>Rhodobacterales</taxon>
        <taxon>Paracoccaceae</taxon>
        <taxon>Histidinibacterium</taxon>
    </lineage>
</organism>
<comment type="caution">
    <text evidence="2">Once thought to be involved in copper homeostasis, experiments in E.coli have shown this is not the case.</text>
</comment>
<dbReference type="Proteomes" id="UP000268016">
    <property type="component" value="Unassembled WGS sequence"/>
</dbReference>
<dbReference type="EMBL" id="RDRB01000002">
    <property type="protein sequence ID" value="ROU03611.1"/>
    <property type="molecule type" value="Genomic_DNA"/>
</dbReference>
<protein>
    <recommendedName>
        <fullName evidence="2">PF03932 family protein CutC</fullName>
    </recommendedName>
</protein>
<dbReference type="OrthoDB" id="9815677at2"/>
<evidence type="ECO:0000256" key="1">
    <source>
        <dbReference type="ARBA" id="ARBA00007768"/>
    </source>
</evidence>
<keyword evidence="2" id="KW-0963">Cytoplasm</keyword>
<dbReference type="InterPro" id="IPR036822">
    <property type="entry name" value="CutC-like_dom_sf"/>
</dbReference>
<dbReference type="Pfam" id="PF03932">
    <property type="entry name" value="CutC"/>
    <property type="match status" value="1"/>
</dbReference>
<evidence type="ECO:0000313" key="3">
    <source>
        <dbReference type="EMBL" id="ROU03611.1"/>
    </source>
</evidence>
<reference evidence="3 4" key="1">
    <citation type="submission" date="2018-10" db="EMBL/GenBank/DDBJ databases">
        <title>Histidinibacterium lentulum gen. nov., sp. nov., a marine bacterium from the culture broth of Picochlorum sp. 122.</title>
        <authorList>
            <person name="Wang G."/>
        </authorList>
    </citation>
    <scope>NUCLEOTIDE SEQUENCE [LARGE SCALE GENOMIC DNA]</scope>
    <source>
        <strain evidence="3 4">B17</strain>
    </source>
</reference>
<dbReference type="GO" id="GO:0005737">
    <property type="term" value="C:cytoplasm"/>
    <property type="evidence" value="ECO:0007669"/>
    <property type="project" value="UniProtKB-SubCell"/>
</dbReference>
<gene>
    <name evidence="2" type="primary">cutC</name>
    <name evidence="3" type="ORF">EAT49_04760</name>
</gene>
<sequence>MIPLEVPVDTAAGLAAAHAGGAARIELCAALSEGGLTPSAGLMAEAARLPIPVHAMIRPRAGLFRFDAAEAEIMAADIRAARAAGLEGVVIGAQDASGGLDVPLLGRLAAEAGPLSLTLHRVIDVVPDPLAALDAAIALGFSRLLSSGGAATAWDGRERLAALVSRAAGRIIVMAGAGVGPDHARRLVAETGVTELHASCSGPAPAAAPLGLAPPGLRQTSEARVRALVAALGQETRSPDASR</sequence>
<comment type="similarity">
    <text evidence="1 2">Belongs to the CutC family.</text>
</comment>
<comment type="subcellular location">
    <subcellularLocation>
        <location evidence="2">Cytoplasm</location>
    </subcellularLocation>
</comment>
<evidence type="ECO:0000256" key="2">
    <source>
        <dbReference type="HAMAP-Rule" id="MF_00795"/>
    </source>
</evidence>
<name>A0A3N2R8A5_9RHOB</name>
<keyword evidence="4" id="KW-1185">Reference proteome</keyword>
<comment type="caution">
    <text evidence="3">The sequence shown here is derived from an EMBL/GenBank/DDBJ whole genome shotgun (WGS) entry which is preliminary data.</text>
</comment>
<dbReference type="InterPro" id="IPR005627">
    <property type="entry name" value="CutC-like"/>
</dbReference>
<dbReference type="PANTHER" id="PTHR12598">
    <property type="entry name" value="COPPER HOMEOSTASIS PROTEIN CUTC"/>
    <property type="match status" value="1"/>
</dbReference>
<dbReference type="RefSeq" id="WP_123641146.1">
    <property type="nucleotide sequence ID" value="NZ_ML119082.1"/>
</dbReference>
<dbReference type="AlphaFoldDB" id="A0A3N2R8A5"/>
<evidence type="ECO:0000313" key="4">
    <source>
        <dbReference type="Proteomes" id="UP000268016"/>
    </source>
</evidence>
<dbReference type="PANTHER" id="PTHR12598:SF0">
    <property type="entry name" value="COPPER HOMEOSTASIS PROTEIN CUTC HOMOLOG"/>
    <property type="match status" value="1"/>
</dbReference>
<proteinExistence type="inferred from homology"/>
<dbReference type="Gene3D" id="3.20.20.380">
    <property type="entry name" value="Copper homeostasis (CutC) domain"/>
    <property type="match status" value="1"/>
</dbReference>